<evidence type="ECO:0000256" key="7">
    <source>
        <dbReference type="ARBA" id="ARBA00023286"/>
    </source>
</evidence>
<keyword evidence="7" id="KW-1071">Ligand-gated ion channel</keyword>
<accession>A0AAV4GPM3</accession>
<evidence type="ECO:0000256" key="6">
    <source>
        <dbReference type="ARBA" id="ARBA00023136"/>
    </source>
</evidence>
<keyword evidence="10" id="KW-1185">Reference proteome</keyword>
<dbReference type="AlphaFoldDB" id="A0AAV4GPM3"/>
<reference evidence="9 10" key="1">
    <citation type="journal article" date="2021" name="Elife">
        <title>Chloroplast acquisition without the gene transfer in kleptoplastic sea slugs, Plakobranchus ocellatus.</title>
        <authorList>
            <person name="Maeda T."/>
            <person name="Takahashi S."/>
            <person name="Yoshida T."/>
            <person name="Shimamura S."/>
            <person name="Takaki Y."/>
            <person name="Nagai Y."/>
            <person name="Toyoda A."/>
            <person name="Suzuki Y."/>
            <person name="Arimoto A."/>
            <person name="Ishii H."/>
            <person name="Satoh N."/>
            <person name="Nishiyama T."/>
            <person name="Hasebe M."/>
            <person name="Maruyama T."/>
            <person name="Minagawa J."/>
            <person name="Obokata J."/>
            <person name="Shigenobu S."/>
        </authorList>
    </citation>
    <scope>NUCLEOTIDE SEQUENCE [LARGE SCALE GENOMIC DNA]</scope>
</reference>
<evidence type="ECO:0000256" key="4">
    <source>
        <dbReference type="ARBA" id="ARBA00022989"/>
    </source>
</evidence>
<evidence type="ECO:0000256" key="5">
    <source>
        <dbReference type="ARBA" id="ARBA00023065"/>
    </source>
</evidence>
<dbReference type="GO" id="GO:0016020">
    <property type="term" value="C:membrane"/>
    <property type="evidence" value="ECO:0007669"/>
    <property type="project" value="UniProtKB-SubCell"/>
</dbReference>
<dbReference type="GO" id="GO:0005221">
    <property type="term" value="F:intracellularly cyclic nucleotide-activated monoatomic cation channel activity"/>
    <property type="evidence" value="ECO:0007669"/>
    <property type="project" value="InterPro"/>
</dbReference>
<dbReference type="InterPro" id="IPR018490">
    <property type="entry name" value="cNMP-bd_dom_sf"/>
</dbReference>
<dbReference type="Gene3D" id="1.10.287.630">
    <property type="entry name" value="Helix hairpin bin"/>
    <property type="match status" value="1"/>
</dbReference>
<feature type="non-terminal residue" evidence="9">
    <location>
        <position position="1"/>
    </location>
</feature>
<keyword evidence="6" id="KW-0472">Membrane</keyword>
<dbReference type="Proteomes" id="UP000762676">
    <property type="component" value="Unassembled WGS sequence"/>
</dbReference>
<evidence type="ECO:0000256" key="2">
    <source>
        <dbReference type="ARBA" id="ARBA00022448"/>
    </source>
</evidence>
<sequence length="158" mass="18399">QVGNVINNRNASRQEFERLLDGAKIYMQTHNVPHNLQKRVQRWYDYVWSRGRLNGCDINSLGLLPDKLKTELAIHVNLETLKKISIVVVPYFVNWHLPRYLDEVDVRPSPQLQSKAPRPPHFLSHAPFALRSLNETHSHAKVKVYTPTHLQLLAKRIE</sequence>
<dbReference type="FunFam" id="1.10.287.630:FF:000001">
    <property type="entry name" value="Cyclic nucleotide-gated channel alpha 3"/>
    <property type="match status" value="1"/>
</dbReference>
<evidence type="ECO:0000313" key="9">
    <source>
        <dbReference type="EMBL" id="GFR87236.1"/>
    </source>
</evidence>
<name>A0AAV4GPM3_9GAST</name>
<proteinExistence type="predicted"/>
<evidence type="ECO:0000256" key="1">
    <source>
        <dbReference type="ARBA" id="ARBA00004141"/>
    </source>
</evidence>
<evidence type="ECO:0000256" key="8">
    <source>
        <dbReference type="ARBA" id="ARBA00023303"/>
    </source>
</evidence>
<keyword evidence="5" id="KW-0406">Ion transport</keyword>
<dbReference type="PANTHER" id="PTHR45638:SF7">
    <property type="entry name" value="CYCLIC NUCLEOTIDE-GATED ION CHANNEL-LIKE, ISOFORM E"/>
    <property type="match status" value="1"/>
</dbReference>
<gene>
    <name evidence="9" type="ORF">ElyMa_002488000</name>
</gene>
<keyword evidence="3" id="KW-0812">Transmembrane</keyword>
<organism evidence="9 10">
    <name type="scientific">Elysia marginata</name>
    <dbReference type="NCBI Taxonomy" id="1093978"/>
    <lineage>
        <taxon>Eukaryota</taxon>
        <taxon>Metazoa</taxon>
        <taxon>Spiralia</taxon>
        <taxon>Lophotrochozoa</taxon>
        <taxon>Mollusca</taxon>
        <taxon>Gastropoda</taxon>
        <taxon>Heterobranchia</taxon>
        <taxon>Euthyneura</taxon>
        <taxon>Panpulmonata</taxon>
        <taxon>Sacoglossa</taxon>
        <taxon>Placobranchoidea</taxon>
        <taxon>Plakobranchidae</taxon>
        <taxon>Elysia</taxon>
    </lineage>
</organism>
<protein>
    <submittedName>
        <fullName evidence="9">Cyclic nucleotide-gated cation channel</fullName>
    </submittedName>
</protein>
<dbReference type="SUPFAM" id="SSF51206">
    <property type="entry name" value="cAMP-binding domain-like"/>
    <property type="match status" value="1"/>
</dbReference>
<comment type="subcellular location">
    <subcellularLocation>
        <location evidence="1">Membrane</location>
        <topology evidence="1">Multi-pass membrane protein</topology>
    </subcellularLocation>
</comment>
<dbReference type="EMBL" id="BMAT01005076">
    <property type="protein sequence ID" value="GFR87236.1"/>
    <property type="molecule type" value="Genomic_DNA"/>
</dbReference>
<comment type="caution">
    <text evidence="9">The sequence shown here is derived from an EMBL/GenBank/DDBJ whole genome shotgun (WGS) entry which is preliminary data.</text>
</comment>
<keyword evidence="8" id="KW-0407">Ion channel</keyword>
<dbReference type="PANTHER" id="PTHR45638">
    <property type="entry name" value="CYCLIC NUCLEOTIDE-GATED CATION CHANNEL SUBUNIT A"/>
    <property type="match status" value="1"/>
</dbReference>
<evidence type="ECO:0000256" key="3">
    <source>
        <dbReference type="ARBA" id="ARBA00022692"/>
    </source>
</evidence>
<keyword evidence="2" id="KW-0813">Transport</keyword>
<dbReference type="InterPro" id="IPR050866">
    <property type="entry name" value="CNG_cation_channel"/>
</dbReference>
<evidence type="ECO:0000313" key="10">
    <source>
        <dbReference type="Proteomes" id="UP000762676"/>
    </source>
</evidence>
<keyword evidence="4" id="KW-1133">Transmembrane helix</keyword>
<dbReference type="GO" id="GO:0044877">
    <property type="term" value="F:protein-containing complex binding"/>
    <property type="evidence" value="ECO:0007669"/>
    <property type="project" value="TreeGrafter"/>
</dbReference>